<comment type="subcellular location">
    <subcellularLocation>
        <location evidence="13">Nucleus</location>
    </subcellularLocation>
    <subcellularLocation>
        <location evidence="13">Chromosome</location>
        <location evidence="13">Telomere</location>
    </subcellularLocation>
</comment>
<evidence type="ECO:0000256" key="14">
    <source>
        <dbReference type="SAM" id="MobiDB-lite"/>
    </source>
</evidence>
<dbReference type="GO" id="GO:0000333">
    <property type="term" value="C:telomerase catalytic core complex"/>
    <property type="evidence" value="ECO:0007669"/>
    <property type="project" value="TreeGrafter"/>
</dbReference>
<comment type="catalytic activity">
    <reaction evidence="12 13">
        <text>DNA(n) + a 2'-deoxyribonucleoside 5'-triphosphate = DNA(n+1) + diphosphate</text>
        <dbReference type="Rhea" id="RHEA:22508"/>
        <dbReference type="Rhea" id="RHEA-COMP:17339"/>
        <dbReference type="Rhea" id="RHEA-COMP:17340"/>
        <dbReference type="ChEBI" id="CHEBI:33019"/>
        <dbReference type="ChEBI" id="CHEBI:61560"/>
        <dbReference type="ChEBI" id="CHEBI:173112"/>
        <dbReference type="EC" id="2.7.7.49"/>
    </reaction>
</comment>
<dbReference type="CDD" id="cd01648">
    <property type="entry name" value="TERT"/>
    <property type="match status" value="1"/>
</dbReference>
<evidence type="ECO:0000256" key="2">
    <source>
        <dbReference type="ARBA" id="ARBA00012493"/>
    </source>
</evidence>
<dbReference type="Proteomes" id="UP000245207">
    <property type="component" value="Unassembled WGS sequence"/>
</dbReference>
<dbReference type="AlphaFoldDB" id="A0A2U1QH61"/>
<dbReference type="InterPro" id="IPR003545">
    <property type="entry name" value="Telomerase_RT"/>
</dbReference>
<feature type="region of interest" description="Disordered" evidence="14">
    <location>
        <begin position="337"/>
        <end position="388"/>
    </location>
</feature>
<dbReference type="OrthoDB" id="289721at2759"/>
<reference evidence="16 17" key="1">
    <citation type="journal article" date="2018" name="Mol. Plant">
        <title>The genome of Artemisia annua provides insight into the evolution of Asteraceae family and artemisinin biosynthesis.</title>
        <authorList>
            <person name="Shen Q."/>
            <person name="Zhang L."/>
            <person name="Liao Z."/>
            <person name="Wang S."/>
            <person name="Yan T."/>
            <person name="Shi P."/>
            <person name="Liu M."/>
            <person name="Fu X."/>
            <person name="Pan Q."/>
            <person name="Wang Y."/>
            <person name="Lv Z."/>
            <person name="Lu X."/>
            <person name="Zhang F."/>
            <person name="Jiang W."/>
            <person name="Ma Y."/>
            <person name="Chen M."/>
            <person name="Hao X."/>
            <person name="Li L."/>
            <person name="Tang Y."/>
            <person name="Lv G."/>
            <person name="Zhou Y."/>
            <person name="Sun X."/>
            <person name="Brodelius P.E."/>
            <person name="Rose J.K.C."/>
            <person name="Tang K."/>
        </authorList>
    </citation>
    <scope>NUCLEOTIDE SEQUENCE [LARGE SCALE GENOMIC DNA]</scope>
    <source>
        <strain evidence="17">cv. Huhao1</strain>
        <tissue evidence="16">Leaf</tissue>
    </source>
</reference>
<evidence type="ECO:0000256" key="11">
    <source>
        <dbReference type="ARBA" id="ARBA00023242"/>
    </source>
</evidence>
<organism evidence="16 17">
    <name type="scientific">Artemisia annua</name>
    <name type="common">Sweet wormwood</name>
    <dbReference type="NCBI Taxonomy" id="35608"/>
    <lineage>
        <taxon>Eukaryota</taxon>
        <taxon>Viridiplantae</taxon>
        <taxon>Streptophyta</taxon>
        <taxon>Embryophyta</taxon>
        <taxon>Tracheophyta</taxon>
        <taxon>Spermatophyta</taxon>
        <taxon>Magnoliopsida</taxon>
        <taxon>eudicotyledons</taxon>
        <taxon>Gunneridae</taxon>
        <taxon>Pentapetalae</taxon>
        <taxon>asterids</taxon>
        <taxon>campanulids</taxon>
        <taxon>Asterales</taxon>
        <taxon>Asteraceae</taxon>
        <taxon>Asteroideae</taxon>
        <taxon>Anthemideae</taxon>
        <taxon>Artemisiinae</taxon>
        <taxon>Artemisia</taxon>
    </lineage>
</organism>
<dbReference type="PANTHER" id="PTHR12066:SF0">
    <property type="entry name" value="TELOMERASE REVERSE TRANSCRIPTASE"/>
    <property type="match status" value="1"/>
</dbReference>
<dbReference type="InterPro" id="IPR043502">
    <property type="entry name" value="DNA/RNA_pol_sf"/>
</dbReference>
<evidence type="ECO:0000256" key="6">
    <source>
        <dbReference type="ARBA" id="ARBA00022695"/>
    </source>
</evidence>
<evidence type="ECO:0000256" key="7">
    <source>
        <dbReference type="ARBA" id="ARBA00022723"/>
    </source>
</evidence>
<evidence type="ECO:0000256" key="5">
    <source>
        <dbReference type="ARBA" id="ARBA00022679"/>
    </source>
</evidence>
<keyword evidence="10 13" id="KW-0695">RNA-directed DNA polymerase</keyword>
<dbReference type="SUPFAM" id="SSF56672">
    <property type="entry name" value="DNA/RNA polymerases"/>
    <property type="match status" value="1"/>
</dbReference>
<keyword evidence="9 13" id="KW-0779">Telomere</keyword>
<dbReference type="EMBL" id="PKPP01000126">
    <property type="protein sequence ID" value="PWA97369.1"/>
    <property type="molecule type" value="Genomic_DNA"/>
</dbReference>
<dbReference type="PROSITE" id="PS50878">
    <property type="entry name" value="RT_POL"/>
    <property type="match status" value="1"/>
</dbReference>
<dbReference type="Pfam" id="PF21399">
    <property type="entry name" value="TERT_C"/>
    <property type="match status" value="1"/>
</dbReference>
<dbReference type="InterPro" id="IPR021891">
    <property type="entry name" value="Telomerase_RBD"/>
</dbReference>
<dbReference type="STRING" id="35608.A0A2U1QH61"/>
<dbReference type="GO" id="GO:0007004">
    <property type="term" value="P:telomere maintenance via telomerase"/>
    <property type="evidence" value="ECO:0007669"/>
    <property type="project" value="TreeGrafter"/>
</dbReference>
<dbReference type="SMART" id="SM00975">
    <property type="entry name" value="Telomerase_RBD"/>
    <property type="match status" value="1"/>
</dbReference>
<evidence type="ECO:0000256" key="10">
    <source>
        <dbReference type="ARBA" id="ARBA00022918"/>
    </source>
</evidence>
<dbReference type="GO" id="GO:0000781">
    <property type="term" value="C:chromosome, telomeric region"/>
    <property type="evidence" value="ECO:0007669"/>
    <property type="project" value="UniProtKB-SubCell"/>
</dbReference>
<comment type="caution">
    <text evidence="16">The sequence shown here is derived from an EMBL/GenBank/DDBJ whole genome shotgun (WGS) entry which is preliminary data.</text>
</comment>
<dbReference type="GO" id="GO:0046872">
    <property type="term" value="F:metal ion binding"/>
    <property type="evidence" value="ECO:0007669"/>
    <property type="project" value="UniProtKB-KW"/>
</dbReference>
<sequence>MTKKRRVPAVLWNLFRNRAKTLAETIISLTPPPLPSPTKCRCKCNPNCLRCCSEDDRMSILVRKDDSAEYRKLVNQCFVVVSENAPAVPPFDPNSRWSQTEIVRNTIEVKSYEKTATKNVICTETATKKRKHNKATKLKGPQNRNRVMKPDKNGTVPLVLWKFFKNRANTLAKTILSFIPPASLVAVKCRCKGSQNCLRCCSDCDRMSFLLREDDPSDYRNLLSQCFVVSSDNAPLPPPFDPHCRWSQFEIVRGTIETTLQENAYTKNVICTGYNKRNRSSIVFEALTSASWSLLLQRVGDGLMFHLLKYSSIFMPLNRKTHHQVAGIPVNDLCRESLKHSSESKNQQHSSETETKKRKRYEATNIEGPQIQTGIKKPSKNGNPESFSRLLKTSGVQERSHEVGPISMNIDTPESCMSSRVCNIKDSATNQQNEVLVVARSRKRLRLSAWRRSRKRMRLSSQNTCDENCSLSDEKMKSSCSCCSVWQTLQKTRKNDQISKRSMLYKLEPASLILPGKHIINTLRPNVSGAKALFKQIFGFSDSRVSPQPTLCSHSSDISATTTTCLYNSLHKLFKILIRKAIHCPRVKLLNKHITINSIESDSSSFEHTPLLDQQNLCCSKRKVVSFLWAACKSIVPRELLGSPSNQRILRKNISKFIRLRIYEKFSLHQSMYKLKISNFSFLSDNHSLCNSSTKQNITKRWIYWLFTCLVVPLLQANFYITDSENGRLEVFFYEKSLWEKLMKQSISSLKKQCYSLLDVNAVRKIIDKREFGFSRVRFRPKENGIRPLANLKSSSKLSRKDFKGFKAVNVVLRDLHAALKDLQLIKPEKLGSSVFSYNDVHRNFRKFLSHVKSGSDALPCVYMVVADVQKAYDSIDHDKLLRVMKEVITDDHLLHQTNQIVMSNGYMQVCQYVNLSRQSRSHVLARSSHCVLVNQGRCTRAMKDHLHFNLEQHVKYNVLHIDKRFYLQNVGIAQGSILSSLLCSFYLGHMENTKLVPFLDKVTETGSDSMLLRFIDDFIFISTSKKQAQAFFSRLQRGFCEYNCHMNKEKFALCFDVEKISPQSNRLYIDENGNKFLRWSGLFINCVTLEVQADYTRYLDGHLSSTLTVYWEGNPVRKFREKVCDYMRPKCHPIFYDSNINSAAVVRLNIYQAFLLCAMKFHCYVRDLSDIFSFNSASYMGVIRNSLRFMYMLMKKRMYSLNVDTDSRPVLKVKKREVEWLGLTAYVQVLKRKQSRYTELLCLLESKLKLLDVARFSPALNFAAYKSNSSVLWKIKY</sequence>
<evidence type="ECO:0000256" key="9">
    <source>
        <dbReference type="ARBA" id="ARBA00022895"/>
    </source>
</evidence>
<dbReference type="GO" id="GO:0042162">
    <property type="term" value="F:telomeric DNA binding"/>
    <property type="evidence" value="ECO:0007669"/>
    <property type="project" value="TreeGrafter"/>
</dbReference>
<gene>
    <name evidence="16" type="ORF">CTI12_AA009430</name>
</gene>
<keyword evidence="5 13" id="KW-0808">Transferase</keyword>
<keyword evidence="7 13" id="KW-0479">Metal-binding</keyword>
<dbReference type="GO" id="GO:0003720">
    <property type="term" value="F:telomerase activity"/>
    <property type="evidence" value="ECO:0007669"/>
    <property type="project" value="InterPro"/>
</dbReference>
<comment type="similarity">
    <text evidence="1 13">Belongs to the reverse transcriptase family. Telomerase subfamily.</text>
</comment>
<dbReference type="InterPro" id="IPR049139">
    <property type="entry name" value="TERT_C"/>
</dbReference>
<keyword evidence="11 13" id="KW-0539">Nucleus</keyword>
<dbReference type="Pfam" id="PF12009">
    <property type="entry name" value="Telomerase_RBD"/>
    <property type="match status" value="1"/>
</dbReference>
<evidence type="ECO:0000313" key="16">
    <source>
        <dbReference type="EMBL" id="PWA97369.1"/>
    </source>
</evidence>
<evidence type="ECO:0000256" key="13">
    <source>
        <dbReference type="RuleBase" id="RU365061"/>
    </source>
</evidence>
<evidence type="ECO:0000256" key="3">
    <source>
        <dbReference type="ARBA" id="ARBA00016182"/>
    </source>
</evidence>
<dbReference type="Gene3D" id="1.10.132.70">
    <property type="match status" value="1"/>
</dbReference>
<feature type="domain" description="Reverse transcriptase" evidence="15">
    <location>
        <begin position="761"/>
        <end position="1085"/>
    </location>
</feature>
<keyword evidence="4 13" id="KW-0158">Chromosome</keyword>
<dbReference type="Pfam" id="PF00078">
    <property type="entry name" value="RVT_1"/>
    <property type="match status" value="1"/>
</dbReference>
<keyword evidence="17" id="KW-1185">Reference proteome</keyword>
<keyword evidence="8 13" id="KW-0460">Magnesium</keyword>
<accession>A0A2U1QH61</accession>
<dbReference type="EC" id="2.7.7.49" evidence="2 13"/>
<evidence type="ECO:0000313" key="17">
    <source>
        <dbReference type="Proteomes" id="UP000245207"/>
    </source>
</evidence>
<evidence type="ECO:0000256" key="12">
    <source>
        <dbReference type="ARBA" id="ARBA00048173"/>
    </source>
</evidence>
<comment type="function">
    <text evidence="13">Telomerase is a ribonucleoprotein enzyme essential for the replication of chromosome termini in most eukaryotes. It elongates telomeres. It is a reverse transcriptase that adds simple sequence repeats to chromosome ends by copying a template sequence within the RNA component of the enzyme.</text>
</comment>
<keyword evidence="6 13" id="KW-0548">Nucleotidyltransferase</keyword>
<dbReference type="GO" id="GO:0070034">
    <property type="term" value="F:telomerase RNA binding"/>
    <property type="evidence" value="ECO:0007669"/>
    <property type="project" value="TreeGrafter"/>
</dbReference>
<dbReference type="InterPro" id="IPR000477">
    <property type="entry name" value="RT_dom"/>
</dbReference>
<dbReference type="Gene3D" id="3.30.70.2630">
    <property type="match status" value="1"/>
</dbReference>
<evidence type="ECO:0000256" key="4">
    <source>
        <dbReference type="ARBA" id="ARBA00022454"/>
    </source>
</evidence>
<proteinExistence type="inferred from homology"/>
<evidence type="ECO:0000259" key="15">
    <source>
        <dbReference type="PROSITE" id="PS50878"/>
    </source>
</evidence>
<evidence type="ECO:0000256" key="1">
    <source>
        <dbReference type="ARBA" id="ARBA00008001"/>
    </source>
</evidence>
<dbReference type="PANTHER" id="PTHR12066">
    <property type="entry name" value="TELOMERASE REVERSE TRANSCRIPTASE"/>
    <property type="match status" value="1"/>
</dbReference>
<evidence type="ECO:0000256" key="8">
    <source>
        <dbReference type="ARBA" id="ARBA00022842"/>
    </source>
</evidence>
<protein>
    <recommendedName>
        <fullName evidence="3 13">Telomerase reverse transcriptase</fullName>
        <ecNumber evidence="2 13">2.7.7.49</ecNumber>
    </recommendedName>
    <alternativeName>
        <fullName evidence="13">Telomerase catalytic subunit</fullName>
    </alternativeName>
</protein>
<dbReference type="PRINTS" id="PR01365">
    <property type="entry name" value="TELOMERASERT"/>
</dbReference>
<dbReference type="Gene3D" id="1.10.357.90">
    <property type="match status" value="1"/>
</dbReference>
<name>A0A2U1QH61_ARTAN</name>